<reference evidence="1 2" key="1">
    <citation type="submission" date="2019-04" db="EMBL/GenBank/DDBJ databases">
        <title>Cohnella sp. nov., isolated from soil.</title>
        <authorList>
            <person name="Kim W."/>
        </authorList>
    </citation>
    <scope>NUCLEOTIDE SEQUENCE [LARGE SCALE GENOMIC DNA]</scope>
    <source>
        <strain evidence="1 2">CAU 1483</strain>
    </source>
</reference>
<accession>A0A4U0FE51</accession>
<name>A0A4U0FE51_9BACL</name>
<dbReference type="InterPro" id="IPR023214">
    <property type="entry name" value="HAD_sf"/>
</dbReference>
<protein>
    <submittedName>
        <fullName evidence="1">HAD family hydrolase</fullName>
    </submittedName>
</protein>
<dbReference type="Gene3D" id="1.10.150.240">
    <property type="entry name" value="Putative phosphatase, domain 2"/>
    <property type="match status" value="1"/>
</dbReference>
<dbReference type="CDD" id="cd01427">
    <property type="entry name" value="HAD_like"/>
    <property type="match status" value="1"/>
</dbReference>
<dbReference type="Gene3D" id="3.40.50.1000">
    <property type="entry name" value="HAD superfamily/HAD-like"/>
    <property type="match status" value="1"/>
</dbReference>
<dbReference type="OrthoDB" id="2678248at2"/>
<gene>
    <name evidence="1" type="ORF">E5161_04125</name>
</gene>
<dbReference type="InterPro" id="IPR036412">
    <property type="entry name" value="HAD-like_sf"/>
</dbReference>
<dbReference type="InterPro" id="IPR023198">
    <property type="entry name" value="PGP-like_dom2"/>
</dbReference>
<evidence type="ECO:0000313" key="2">
    <source>
        <dbReference type="Proteomes" id="UP000309673"/>
    </source>
</evidence>
<keyword evidence="1" id="KW-0378">Hydrolase</keyword>
<dbReference type="EMBL" id="SUPK01000002">
    <property type="protein sequence ID" value="TJY43091.1"/>
    <property type="molecule type" value="Genomic_DNA"/>
</dbReference>
<proteinExistence type="predicted"/>
<dbReference type="AlphaFoldDB" id="A0A4U0FE51"/>
<comment type="caution">
    <text evidence="1">The sequence shown here is derived from an EMBL/GenBank/DDBJ whole genome shotgun (WGS) entry which is preliminary data.</text>
</comment>
<dbReference type="Proteomes" id="UP000309673">
    <property type="component" value="Unassembled WGS sequence"/>
</dbReference>
<evidence type="ECO:0000313" key="1">
    <source>
        <dbReference type="EMBL" id="TJY43091.1"/>
    </source>
</evidence>
<sequence>MPVIYIDLDGTLLDVWFRYYTIMRTFFDSVHLPFISLDDYKRLKWRWVQDEAIIQHATKDQPLAAHELVPSYQVWKRERLESQALLQWDEPIGQLHAFAARLKPAYRLNLISVRRDHEAARRQLQELNMMAPFERIDWVSPSRERNPKWEALKNRADRGDLIVGDSETDIGCGSMLGLRSFHVQTGLRSFEYAARHGHAIKLQQYDDILSYL</sequence>
<dbReference type="RefSeq" id="WP_136776456.1">
    <property type="nucleotide sequence ID" value="NZ_SUPK01000002.1"/>
</dbReference>
<dbReference type="SUPFAM" id="SSF56784">
    <property type="entry name" value="HAD-like"/>
    <property type="match status" value="1"/>
</dbReference>
<keyword evidence="2" id="KW-1185">Reference proteome</keyword>
<organism evidence="1 2">
    <name type="scientific">Cohnella pontilimi</name>
    <dbReference type="NCBI Taxonomy" id="2564100"/>
    <lineage>
        <taxon>Bacteria</taxon>
        <taxon>Bacillati</taxon>
        <taxon>Bacillota</taxon>
        <taxon>Bacilli</taxon>
        <taxon>Bacillales</taxon>
        <taxon>Paenibacillaceae</taxon>
        <taxon>Cohnella</taxon>
    </lineage>
</organism>
<dbReference type="GO" id="GO:0016787">
    <property type="term" value="F:hydrolase activity"/>
    <property type="evidence" value="ECO:0007669"/>
    <property type="project" value="UniProtKB-KW"/>
</dbReference>